<dbReference type="Gene3D" id="3.20.20.80">
    <property type="entry name" value="Glycosidases"/>
    <property type="match status" value="1"/>
</dbReference>
<evidence type="ECO:0000256" key="3">
    <source>
        <dbReference type="ARBA" id="ARBA00012556"/>
    </source>
</evidence>
<evidence type="ECO:0000256" key="5">
    <source>
        <dbReference type="ARBA" id="ARBA00023295"/>
    </source>
</evidence>
<feature type="compositionally biased region" description="Low complexity" evidence="7">
    <location>
        <begin position="10"/>
        <end position="22"/>
    </location>
</feature>
<reference evidence="9" key="1">
    <citation type="journal article" date="2019" name="Int. J. Syst. Evol. Microbiol.">
        <title>The Global Catalogue of Microorganisms (GCM) 10K type strain sequencing project: providing services to taxonomists for standard genome sequencing and annotation.</title>
        <authorList>
            <consortium name="The Broad Institute Genomics Platform"/>
            <consortium name="The Broad Institute Genome Sequencing Center for Infectious Disease"/>
            <person name="Wu L."/>
            <person name="Ma J."/>
        </authorList>
    </citation>
    <scope>NUCLEOTIDE SEQUENCE [LARGE SCALE GENOMIC DNA]</scope>
    <source>
        <strain evidence="9">JCM 11650</strain>
    </source>
</reference>
<keyword evidence="5 6" id="KW-0326">Glycosidase</keyword>
<comment type="caution">
    <text evidence="8">The sequence shown here is derived from an EMBL/GenBank/DDBJ whole genome shotgun (WGS) entry which is preliminary data.</text>
</comment>
<evidence type="ECO:0000256" key="7">
    <source>
        <dbReference type="SAM" id="MobiDB-lite"/>
    </source>
</evidence>
<keyword evidence="9" id="KW-1185">Reference proteome</keyword>
<protein>
    <recommendedName>
        <fullName evidence="3 6">Arabinogalactan endo-beta-1,4-galactanase</fullName>
        <ecNumber evidence="3 6">3.2.1.89</ecNumber>
    </recommendedName>
</protein>
<keyword evidence="4 6" id="KW-0378">Hydrolase</keyword>
<dbReference type="RefSeq" id="WP_343903595.1">
    <property type="nucleotide sequence ID" value="NZ_BAAAIS010000002.1"/>
</dbReference>
<dbReference type="PANTHER" id="PTHR34983:SF1">
    <property type="entry name" value="ARABINOGALACTAN ENDO-BETA-1,4-GALACTANASE A"/>
    <property type="match status" value="1"/>
</dbReference>
<comment type="similarity">
    <text evidence="2 6">Belongs to the glycosyl hydrolase 53 family.</text>
</comment>
<name>A0ABW4PTX0_9MICO</name>
<dbReference type="InterPro" id="IPR011683">
    <property type="entry name" value="Glyco_hydro_53"/>
</dbReference>
<evidence type="ECO:0000313" key="8">
    <source>
        <dbReference type="EMBL" id="MFD1834191.1"/>
    </source>
</evidence>
<comment type="catalytic activity">
    <reaction evidence="1 6">
        <text>The enzyme specifically hydrolyzes (1-&gt;4)-beta-D-galactosidic linkages in type I arabinogalactans.</text>
        <dbReference type="EC" id="3.2.1.89"/>
    </reaction>
</comment>
<organism evidence="8 9">
    <name type="scientific">Brachybacterium rhamnosum</name>
    <dbReference type="NCBI Taxonomy" id="173361"/>
    <lineage>
        <taxon>Bacteria</taxon>
        <taxon>Bacillati</taxon>
        <taxon>Actinomycetota</taxon>
        <taxon>Actinomycetes</taxon>
        <taxon>Micrococcales</taxon>
        <taxon>Dermabacteraceae</taxon>
        <taxon>Brachybacterium</taxon>
    </lineage>
</organism>
<feature type="region of interest" description="Disordered" evidence="7">
    <location>
        <begin position="1"/>
        <end position="22"/>
    </location>
</feature>
<dbReference type="EMBL" id="JBHUFL010000002">
    <property type="protein sequence ID" value="MFD1834191.1"/>
    <property type="molecule type" value="Genomic_DNA"/>
</dbReference>
<dbReference type="Gene3D" id="2.60.120.260">
    <property type="entry name" value="Galactose-binding domain-like"/>
    <property type="match status" value="1"/>
</dbReference>
<feature type="region of interest" description="Disordered" evidence="7">
    <location>
        <begin position="79"/>
        <end position="100"/>
    </location>
</feature>
<sequence length="558" mass="58672">MTSTPHPAHRIPTGSPGSSISRRGLSRLAVGGAAAIGATAAVDGTALAAPPSVRPGPGGGSGLVNAGFTDELSGWSVSGAPSAASVGAGGPTGDRRPDVLRLEPTDGAEVTARQRVQLGRGRDTVLRARVRAGGEGGAALELRTRGRVHRTSVPVTGDDGLWLDLAVGAPEARGTLEVSLTVTGRDGAWAEFDDLELEAGAVERSVRGVDLSGVPKNEAHGAEYTTADGSAAVDPVEVIGAHGANLGRLRVWVDPADGYCTPEHTLAMARRIRAAGMDVLVDLHYSDEWTDPGAQHVPAAWAGLDADGLVTAVAEHTRRTLTLLREAGVDVAMVQVGNEINPGMLWPLGQTWDVDESDDVAGAQWENLARFLTAGSRAVTEVYPDAAVMLHLTNIHDGIDGLTWWLDEAQGRGVPFDLIGLSYYPYWHGTLADLQEAVAVLGARYDRDVIVVETAYPFTLEDDPRVPYPNIVTEETPLPEGYPATPSGQAAFFRAVQDVTVSAAGGHGRGAVYWEPAWTAVEGAGWDLHDPASGNAWENQAMFDHEGRALPEVLAELR</sequence>
<proteinExistence type="inferred from homology"/>
<dbReference type="PANTHER" id="PTHR34983">
    <property type="entry name" value="ARABINOGALACTAN ENDO-BETA-1,4-GALACTANASE A"/>
    <property type="match status" value="1"/>
</dbReference>
<dbReference type="PROSITE" id="PS51318">
    <property type="entry name" value="TAT"/>
    <property type="match status" value="1"/>
</dbReference>
<gene>
    <name evidence="8" type="ORF">ACFSDA_03790</name>
</gene>
<evidence type="ECO:0000256" key="6">
    <source>
        <dbReference type="RuleBase" id="RU361192"/>
    </source>
</evidence>
<evidence type="ECO:0000256" key="1">
    <source>
        <dbReference type="ARBA" id="ARBA00001695"/>
    </source>
</evidence>
<dbReference type="SUPFAM" id="SSF51445">
    <property type="entry name" value="(Trans)glycosidases"/>
    <property type="match status" value="1"/>
</dbReference>
<evidence type="ECO:0000313" key="9">
    <source>
        <dbReference type="Proteomes" id="UP001597280"/>
    </source>
</evidence>
<accession>A0ABW4PTX0</accession>
<dbReference type="InterPro" id="IPR006311">
    <property type="entry name" value="TAT_signal"/>
</dbReference>
<dbReference type="EC" id="3.2.1.89" evidence="3 6"/>
<dbReference type="Proteomes" id="UP001597280">
    <property type="component" value="Unassembled WGS sequence"/>
</dbReference>
<dbReference type="InterPro" id="IPR017853">
    <property type="entry name" value="GH"/>
</dbReference>
<evidence type="ECO:0000256" key="2">
    <source>
        <dbReference type="ARBA" id="ARBA00010687"/>
    </source>
</evidence>
<evidence type="ECO:0000256" key="4">
    <source>
        <dbReference type="ARBA" id="ARBA00022801"/>
    </source>
</evidence>
<dbReference type="Pfam" id="PF07745">
    <property type="entry name" value="Glyco_hydro_53"/>
    <property type="match status" value="1"/>
</dbReference>